<dbReference type="Proteomes" id="UP000623967">
    <property type="component" value="Unassembled WGS sequence"/>
</dbReference>
<gene>
    <name evidence="1" type="ORF">JK635_02215</name>
</gene>
<accession>A0ABS1TIA2</accession>
<dbReference type="EMBL" id="JAESWB010000025">
    <property type="protein sequence ID" value="MBL4951054.1"/>
    <property type="molecule type" value="Genomic_DNA"/>
</dbReference>
<name>A0ABS1TIA2_9BACI</name>
<keyword evidence="2" id="KW-1185">Reference proteome</keyword>
<reference evidence="1 2" key="1">
    <citation type="submission" date="2021-01" db="EMBL/GenBank/DDBJ databases">
        <title>Genome public.</title>
        <authorList>
            <person name="Liu C."/>
            <person name="Sun Q."/>
        </authorList>
    </citation>
    <scope>NUCLEOTIDE SEQUENCE [LARGE SCALE GENOMIC DNA]</scope>
    <source>
        <strain evidence="1 2">YIM B02564</strain>
    </source>
</reference>
<sequence>MNTEFEKKKLYAYLGKELVDDLKRNKAFIAGGTITSLFSNKEINDVDVYFRNEESVLKFLSDIWHDGRYVVSHTKKATQLMYGDVNLQAIHFNYFNSPEEIFNTFDFTTCMGCFDFNKEQFVLHPDFLKHNSQRILKFNSDTAFPIVSLLRVQKYEKKGFTISKPEFIRIILTCMNLDINTYGELKEQLGGLYGVNYDKLFEDIADDEFSLQDAIDKIANIALDEDYFKEPVSIQFNKLDDILDTIAKKPKKILDVNNKLFRIGYDGLLQQIDKKPEYFEMLEVDQFFKENKFYKFVKKDGDRYFSFYDNNFEYIIGQEVEANTNKGSYGGGQLYFNEKYDIDSSTYKNEREKVLIEASIKPEDFIDAGPHITAKKCTMIREVPEEEYEKWNNYNEEDEIDDWGI</sequence>
<evidence type="ECO:0008006" key="3">
    <source>
        <dbReference type="Google" id="ProtNLM"/>
    </source>
</evidence>
<evidence type="ECO:0000313" key="2">
    <source>
        <dbReference type="Proteomes" id="UP000623967"/>
    </source>
</evidence>
<proteinExistence type="predicted"/>
<comment type="caution">
    <text evidence="1">The sequence shown here is derived from an EMBL/GenBank/DDBJ whole genome shotgun (WGS) entry which is preliminary data.</text>
</comment>
<protein>
    <recommendedName>
        <fullName evidence="3">Nucleotidyltransferase</fullName>
    </recommendedName>
</protein>
<evidence type="ECO:0000313" key="1">
    <source>
        <dbReference type="EMBL" id="MBL4951054.1"/>
    </source>
</evidence>
<organism evidence="1 2">
    <name type="scientific">Neobacillus paridis</name>
    <dbReference type="NCBI Taxonomy" id="2803862"/>
    <lineage>
        <taxon>Bacteria</taxon>
        <taxon>Bacillati</taxon>
        <taxon>Bacillota</taxon>
        <taxon>Bacilli</taxon>
        <taxon>Bacillales</taxon>
        <taxon>Bacillaceae</taxon>
        <taxon>Neobacillus</taxon>
    </lineage>
</organism>
<dbReference type="Pfam" id="PF26128">
    <property type="entry name" value="Gad2"/>
    <property type="match status" value="1"/>
</dbReference>